<evidence type="ECO:0000313" key="8">
    <source>
        <dbReference type="EMBL" id="AEA47117.1"/>
    </source>
</evidence>
<evidence type="ECO:0000256" key="5">
    <source>
        <dbReference type="ARBA" id="ARBA00023146"/>
    </source>
</evidence>
<dbReference type="Pfam" id="PF01409">
    <property type="entry name" value="tRNA-synt_2d"/>
    <property type="match status" value="1"/>
</dbReference>
<comment type="subunit">
    <text evidence="6">Homotetramer. Interacts with SepCysS.</text>
</comment>
<proteinExistence type="inferred from homology"/>
<accession>F2KT87</accession>
<dbReference type="Proteomes" id="UP000008136">
    <property type="component" value="Chromosome"/>
</dbReference>
<dbReference type="NCBIfam" id="TIGR00470">
    <property type="entry name" value="sepS"/>
    <property type="match status" value="1"/>
</dbReference>
<evidence type="ECO:0000313" key="9">
    <source>
        <dbReference type="Proteomes" id="UP000008136"/>
    </source>
</evidence>
<dbReference type="STRING" id="693661.Arcve_1107"/>
<dbReference type="PROSITE" id="PS50862">
    <property type="entry name" value="AA_TRNA_LIGASE_II"/>
    <property type="match status" value="1"/>
</dbReference>
<evidence type="ECO:0000259" key="7">
    <source>
        <dbReference type="PROSITE" id="PS50862"/>
    </source>
</evidence>
<dbReference type="eggNOG" id="arCOG00411">
    <property type="taxonomic scope" value="Archaea"/>
</dbReference>
<keyword evidence="4 6" id="KW-0648">Protein biosynthesis</keyword>
<dbReference type="HAMAP" id="MF_01674">
    <property type="entry name" value="Sep_tRNA_synth"/>
    <property type="match status" value="1"/>
</dbReference>
<feature type="binding site" evidence="6">
    <location>
        <begin position="276"/>
        <end position="277"/>
    </location>
    <ligand>
        <name>substrate</name>
    </ligand>
</feature>
<dbReference type="GO" id="GO:0006412">
    <property type="term" value="P:translation"/>
    <property type="evidence" value="ECO:0007669"/>
    <property type="project" value="UniProtKB-KW"/>
</dbReference>
<dbReference type="OrthoDB" id="145125at2157"/>
<comment type="catalytic activity">
    <reaction evidence="6">
        <text>tRNA(Cys) + O-phospho-L-serine + ATP = O-phospho-L-seryl-tRNA(Cys) + AMP + diphosphate</text>
        <dbReference type="Rhea" id="RHEA:25678"/>
        <dbReference type="Rhea" id="RHEA-COMP:9661"/>
        <dbReference type="Rhea" id="RHEA-COMP:9719"/>
        <dbReference type="ChEBI" id="CHEBI:30616"/>
        <dbReference type="ChEBI" id="CHEBI:33019"/>
        <dbReference type="ChEBI" id="CHEBI:57524"/>
        <dbReference type="ChEBI" id="CHEBI:78442"/>
        <dbReference type="ChEBI" id="CHEBI:78551"/>
        <dbReference type="ChEBI" id="CHEBI:456215"/>
        <dbReference type="EC" id="6.1.1.27"/>
    </reaction>
</comment>
<dbReference type="InterPro" id="IPR005246">
    <property type="entry name" value="O-Pseryl-tRNA(Cys)_ligase"/>
</dbReference>
<keyword evidence="2 6" id="KW-0547">Nucleotide-binding</keyword>
<feature type="domain" description="Aminoacyl-transfer RNA synthetases class-II family profile" evidence="7">
    <location>
        <begin position="49"/>
        <end position="352"/>
    </location>
</feature>
<evidence type="ECO:0000256" key="2">
    <source>
        <dbReference type="ARBA" id="ARBA00022741"/>
    </source>
</evidence>
<dbReference type="GeneID" id="10394222"/>
<gene>
    <name evidence="6" type="primary">sepS</name>
    <name evidence="8" type="ordered locus">Arcve_1107</name>
</gene>
<comment type="similarity">
    <text evidence="6">Belongs to the class-II aminoacyl-tRNA synthetase family. O-phosphoseryl-tRNA(Cys) synthetase subfamily.</text>
</comment>
<keyword evidence="3 6" id="KW-0067">ATP-binding</keyword>
<dbReference type="AlphaFoldDB" id="F2KT87"/>
<dbReference type="Gene3D" id="6.20.250.20">
    <property type="match status" value="1"/>
</dbReference>
<keyword evidence="1 6" id="KW-0436">Ligase</keyword>
<dbReference type="InterPro" id="IPR006195">
    <property type="entry name" value="aa-tRNA-synth_II"/>
</dbReference>
<evidence type="ECO:0000256" key="4">
    <source>
        <dbReference type="ARBA" id="ARBA00022917"/>
    </source>
</evidence>
<sequence>MKFDARRYRELVEEDFEDAWKRSVEVLSPKNPNAVYPRYGYAYGEEHPLFKTINDLRKAYLSLGFREVVNPLIVEDSHVRRQFGKEALAVLDRCFYLASLPKPNVGMSAEKIAKIGEIIGRSVGSEEVGSLQQIFHAYKKGKIDGDDLSFEVAKALKIDDITAVRILDEVFPEFKELKPEASSLTLRSHMTTGWFITLSKVADKLPLPIKLFSIDRCFRKEQGEDATRLYTYFSASCVVVDEDVSVDEGKAVAEALLRQFGFEKFRFKPDEKRSKYYIPGTQTEVFAFHPKLVGGNTKYKDGWIEIATFGIYSPTALSQYDIEYPVMNLGLGVERLAMILYDYSDVRELVYPWLYGRIELSDMDIARAIKVAEVPNTTAGLRMANAIAETAEKYANEQSPCEFLAWQGELYGRSVKVYVVEREPSTKLCGPAYANEVVVYQGSVYGVPRTEKWSEYFEKGISTGMRYIDSFACLAARQIEEGAARGNAEVETRVRVVEGLSDVNLSMQDNVRRYIASKGGKIDVRGPMFITVRAEID</sequence>
<evidence type="ECO:0000256" key="3">
    <source>
        <dbReference type="ARBA" id="ARBA00022840"/>
    </source>
</evidence>
<feature type="binding site" evidence="6">
    <location>
        <begin position="234"/>
        <end position="236"/>
    </location>
    <ligand>
        <name>substrate</name>
    </ligand>
</feature>
<keyword evidence="5 6" id="KW-0030">Aminoacyl-tRNA synthetase</keyword>
<dbReference type="HOGENOM" id="CLU_506822_0_0_2"/>
<dbReference type="InterPro" id="IPR045864">
    <property type="entry name" value="aa-tRNA-synth_II/BPL/LPL"/>
</dbReference>
<protein>
    <recommendedName>
        <fullName evidence="6">O-phosphoserine--tRNA(Cys) ligase</fullName>
        <shortName evidence="6">O-phosphoserine--tRNA ligase</shortName>
        <ecNumber evidence="6">6.1.1.27</ecNumber>
    </recommendedName>
    <alternativeName>
        <fullName evidence="6">Non-canonical O-phosphoseryl-tRNA(Cys) synthetase</fullName>
    </alternativeName>
    <alternativeName>
        <fullName evidence="6">O-phosphoseryl-tRNA(Cys) synthetase</fullName>
        <shortName evidence="6">SepRS</shortName>
    </alternativeName>
</protein>
<dbReference type="SUPFAM" id="SSF55681">
    <property type="entry name" value="Class II aaRS and biotin synthetases"/>
    <property type="match status" value="1"/>
</dbReference>
<dbReference type="GO" id="GO:0043816">
    <property type="term" value="F:phosphoserine-tRNA(Cys) ligase activity"/>
    <property type="evidence" value="ECO:0007669"/>
    <property type="project" value="UniProtKB-EC"/>
</dbReference>
<dbReference type="Pfam" id="PF18006">
    <property type="entry name" value="SepRS_C"/>
    <property type="match status" value="1"/>
</dbReference>
<keyword evidence="9" id="KW-1185">Reference proteome</keyword>
<name>F2KT87_ARCVS</name>
<dbReference type="GO" id="GO:0005524">
    <property type="term" value="F:ATP binding"/>
    <property type="evidence" value="ECO:0007669"/>
    <property type="project" value="UniProtKB-UniRule"/>
</dbReference>
<dbReference type="GO" id="GO:0043039">
    <property type="term" value="P:tRNA aminoacylation"/>
    <property type="evidence" value="ECO:0007669"/>
    <property type="project" value="UniProtKB-UniRule"/>
</dbReference>
<feature type="binding site" evidence="6">
    <location>
        <position position="328"/>
    </location>
    <ligand>
        <name>substrate</name>
    </ligand>
</feature>
<reference evidence="8 9" key="1">
    <citation type="submission" date="2011-03" db="EMBL/GenBank/DDBJ databases">
        <title>The complete genome of Archaeoglobus veneficus SNP6.</title>
        <authorList>
            <consortium name="US DOE Joint Genome Institute (JGI-PGF)"/>
            <person name="Lucas S."/>
            <person name="Copeland A."/>
            <person name="Lapidus A."/>
            <person name="Bruce D."/>
            <person name="Goodwin L."/>
            <person name="Pitluck S."/>
            <person name="Kyrpides N."/>
            <person name="Mavromatis K."/>
            <person name="Pagani I."/>
            <person name="Ivanova N."/>
            <person name="Mikhailova N."/>
            <person name="Lu M."/>
            <person name="Detter J.C."/>
            <person name="Tapia R."/>
            <person name="Han C."/>
            <person name="Land M."/>
            <person name="Hauser L."/>
            <person name="Markowitz V."/>
            <person name="Cheng J.-F."/>
            <person name="Hugenholtz P."/>
            <person name="Woyke T."/>
            <person name="Wu D."/>
            <person name="Spring S."/>
            <person name="Brambilla E."/>
            <person name="Klenk H.-P."/>
            <person name="Eisen J.A."/>
        </authorList>
    </citation>
    <scope>NUCLEOTIDE SEQUENCE [LARGE SCALE GENOMIC DNA]</scope>
    <source>
        <strain>SNP6</strain>
    </source>
</reference>
<comment type="function">
    <text evidence="6">Catalyzes the attachment of O-phosphoserine (Sep) to tRNA(Cys).</text>
</comment>
<dbReference type="EC" id="6.1.1.27" evidence="6"/>
<dbReference type="InterPro" id="IPR041590">
    <property type="entry name" value="SepRS_C"/>
</dbReference>
<dbReference type="GO" id="GO:0000049">
    <property type="term" value="F:tRNA binding"/>
    <property type="evidence" value="ECO:0007669"/>
    <property type="project" value="InterPro"/>
</dbReference>
<evidence type="ECO:0000256" key="1">
    <source>
        <dbReference type="ARBA" id="ARBA00022598"/>
    </source>
</evidence>
<feature type="binding site" evidence="6">
    <location>
        <begin position="189"/>
        <end position="191"/>
    </location>
    <ligand>
        <name>substrate</name>
    </ligand>
</feature>
<organism evidence="8 9">
    <name type="scientific">Archaeoglobus veneficus (strain DSM 11195 / SNP6)</name>
    <dbReference type="NCBI Taxonomy" id="693661"/>
    <lineage>
        <taxon>Archaea</taxon>
        <taxon>Methanobacteriati</taxon>
        <taxon>Methanobacteriota</taxon>
        <taxon>Archaeoglobi</taxon>
        <taxon>Archaeoglobales</taxon>
        <taxon>Archaeoglobaceae</taxon>
        <taxon>Archaeoglobus</taxon>
    </lineage>
</organism>
<dbReference type="KEGG" id="ave:Arcve_1107"/>
<dbReference type="Gene3D" id="3.30.930.10">
    <property type="entry name" value="Bira Bifunctional Protein, Domain 2"/>
    <property type="match status" value="1"/>
</dbReference>
<dbReference type="EMBL" id="CP002588">
    <property type="protein sequence ID" value="AEA47117.1"/>
    <property type="molecule type" value="Genomic_DNA"/>
</dbReference>
<evidence type="ECO:0000256" key="6">
    <source>
        <dbReference type="HAMAP-Rule" id="MF_01674"/>
    </source>
</evidence>
<dbReference type="RefSeq" id="WP_013683781.1">
    <property type="nucleotide sequence ID" value="NC_015320.1"/>
</dbReference>
<dbReference type="InterPro" id="IPR002319">
    <property type="entry name" value="Phenylalanyl-tRNA_Synthase"/>
</dbReference>